<dbReference type="EMBL" id="JARQWQ010000048">
    <property type="protein sequence ID" value="KAK2557775.1"/>
    <property type="molecule type" value="Genomic_DNA"/>
</dbReference>
<dbReference type="AlphaFoldDB" id="A0AAD9QAQ1"/>
<keyword evidence="3" id="KW-1185">Reference proteome</keyword>
<accession>A0AAD9QAQ1</accession>
<dbReference type="PANTHER" id="PTHR12268">
    <property type="entry name" value="E3 UBIQUITIN-PROTEIN LIGASE KCMF1"/>
    <property type="match status" value="1"/>
</dbReference>
<proteinExistence type="predicted"/>
<dbReference type="InterPro" id="IPR050774">
    <property type="entry name" value="KCMF1/Dystrophin"/>
</dbReference>
<dbReference type="PANTHER" id="PTHR12268:SF27">
    <property type="entry name" value="DYSTROBREVIN, ISOFORM F"/>
    <property type="match status" value="1"/>
</dbReference>
<dbReference type="GO" id="GO:0045202">
    <property type="term" value="C:synapse"/>
    <property type="evidence" value="ECO:0007669"/>
    <property type="project" value="TreeGrafter"/>
</dbReference>
<reference evidence="2" key="2">
    <citation type="journal article" date="2023" name="Science">
        <title>Genomic signatures of disease resistance in endangered staghorn corals.</title>
        <authorList>
            <person name="Vollmer S.V."/>
            <person name="Selwyn J.D."/>
            <person name="Despard B.A."/>
            <person name="Roesel C.L."/>
        </authorList>
    </citation>
    <scope>NUCLEOTIDE SEQUENCE</scope>
    <source>
        <strain evidence="2">K2</strain>
    </source>
</reference>
<gene>
    <name evidence="2" type="ORF">P5673_020141</name>
</gene>
<evidence type="ECO:0000313" key="3">
    <source>
        <dbReference type="Proteomes" id="UP001249851"/>
    </source>
</evidence>
<comment type="caution">
    <text evidence="2">The sequence shown here is derived from an EMBL/GenBank/DDBJ whole genome shotgun (WGS) entry which is preliminary data.</text>
</comment>
<evidence type="ECO:0000256" key="1">
    <source>
        <dbReference type="SAM" id="MobiDB-lite"/>
    </source>
</evidence>
<organism evidence="2 3">
    <name type="scientific">Acropora cervicornis</name>
    <name type="common">Staghorn coral</name>
    <dbReference type="NCBI Taxonomy" id="6130"/>
    <lineage>
        <taxon>Eukaryota</taxon>
        <taxon>Metazoa</taxon>
        <taxon>Cnidaria</taxon>
        <taxon>Anthozoa</taxon>
        <taxon>Hexacorallia</taxon>
        <taxon>Scleractinia</taxon>
        <taxon>Astrocoeniina</taxon>
        <taxon>Acroporidae</taxon>
        <taxon>Acropora</taxon>
    </lineage>
</organism>
<name>A0AAD9QAQ1_ACRCE</name>
<dbReference type="GO" id="GO:0099536">
    <property type="term" value="P:synaptic signaling"/>
    <property type="evidence" value="ECO:0007669"/>
    <property type="project" value="TreeGrafter"/>
</dbReference>
<dbReference type="GO" id="GO:0005886">
    <property type="term" value="C:plasma membrane"/>
    <property type="evidence" value="ECO:0007669"/>
    <property type="project" value="TreeGrafter"/>
</dbReference>
<reference evidence="2" key="1">
    <citation type="journal article" date="2023" name="G3 (Bethesda)">
        <title>Whole genome assembly and annotation of the endangered Caribbean coral Acropora cervicornis.</title>
        <authorList>
            <person name="Selwyn J.D."/>
            <person name="Vollmer S.V."/>
        </authorList>
    </citation>
    <scope>NUCLEOTIDE SEQUENCE</scope>
    <source>
        <strain evidence="2">K2</strain>
    </source>
</reference>
<protein>
    <submittedName>
        <fullName evidence="2">Dystrobrevin alpha</fullName>
    </submittedName>
</protein>
<evidence type="ECO:0000313" key="2">
    <source>
        <dbReference type="EMBL" id="KAK2557775.1"/>
    </source>
</evidence>
<sequence length="110" mass="12703">MYPRQKSAGGVSKSSSQTSIDANKEQRDLMQTLQNKNRLLLKEIRRLRDEHEEASRSAAQIAQNPQLLAELKLLRQRKDELELRMSALQESRRELMVQLEGLMNLLKVSS</sequence>
<feature type="compositionally biased region" description="Polar residues" evidence="1">
    <location>
        <begin position="12"/>
        <end position="21"/>
    </location>
</feature>
<dbReference type="Proteomes" id="UP001249851">
    <property type="component" value="Unassembled WGS sequence"/>
</dbReference>
<feature type="region of interest" description="Disordered" evidence="1">
    <location>
        <begin position="1"/>
        <end position="25"/>
    </location>
</feature>